<evidence type="ECO:0008006" key="9">
    <source>
        <dbReference type="Google" id="ProtNLM"/>
    </source>
</evidence>
<dbReference type="InterPro" id="IPR051611">
    <property type="entry name" value="ECF_transporter_component"/>
</dbReference>
<protein>
    <recommendedName>
        <fullName evidence="9">Cobalt ABC transporter permease</fullName>
    </recommendedName>
</protein>
<keyword evidence="5 6" id="KW-0472">Membrane</keyword>
<dbReference type="PANTHER" id="PTHR34857:SF2">
    <property type="entry name" value="SLL0384 PROTEIN"/>
    <property type="match status" value="1"/>
</dbReference>
<comment type="subcellular location">
    <subcellularLocation>
        <location evidence="1">Membrane</location>
        <topology evidence="1">Multi-pass membrane protein</topology>
    </subcellularLocation>
</comment>
<feature type="transmembrane region" description="Helical" evidence="6">
    <location>
        <begin position="14"/>
        <end position="41"/>
    </location>
</feature>
<proteinExistence type="predicted"/>
<dbReference type="Proteomes" id="UP000288669">
    <property type="component" value="Unassembled WGS sequence"/>
</dbReference>
<dbReference type="Pfam" id="PF02361">
    <property type="entry name" value="CbiQ"/>
    <property type="match status" value="1"/>
</dbReference>
<keyword evidence="4 6" id="KW-1133">Transmembrane helix</keyword>
<evidence type="ECO:0000256" key="4">
    <source>
        <dbReference type="ARBA" id="ARBA00022989"/>
    </source>
</evidence>
<evidence type="ECO:0000313" key="7">
    <source>
        <dbReference type="EMBL" id="RSU06527.1"/>
    </source>
</evidence>
<sequence>MKKRIYTADPRTKLVWLILANVSFFLPTTLFSSSLIFLYFFGLLIVQTKWKKATIYLGIFSVSSFLLESAFFRLEKGGGVIILMGVTTLLKLLPCVMAGSLVFSTTSANEWICGLKKLNVPYQITIPLTVLFRFFPTIRTDYRQIRNAMKFRGIAVNTRELLYHPLQTMEFIVIPLLVNANYTTTTLSAAALTRGISTPSEHTSYTQLKFSYIDFIVSLLGVLVVGFAGGIGAGL</sequence>
<evidence type="ECO:0000313" key="8">
    <source>
        <dbReference type="Proteomes" id="UP000288669"/>
    </source>
</evidence>
<keyword evidence="8" id="KW-1185">Reference proteome</keyword>
<comment type="caution">
    <text evidence="7">The sequence shown here is derived from an EMBL/GenBank/DDBJ whole genome shotgun (WGS) entry which is preliminary data.</text>
</comment>
<dbReference type="CDD" id="cd16914">
    <property type="entry name" value="EcfT"/>
    <property type="match status" value="1"/>
</dbReference>
<reference evidence="7 8" key="1">
    <citation type="submission" date="2017-05" db="EMBL/GenBank/DDBJ databases">
        <title>Vagococcus spp. assemblies.</title>
        <authorList>
            <person name="Gulvik C.A."/>
        </authorList>
    </citation>
    <scope>NUCLEOTIDE SEQUENCE [LARGE SCALE GENOMIC DNA]</scope>
    <source>
        <strain evidence="7 8">DSM 24756</strain>
    </source>
</reference>
<organism evidence="7 8">
    <name type="scientific">Vagococcus entomophilus</name>
    <dbReference type="NCBI Taxonomy" id="1160095"/>
    <lineage>
        <taxon>Bacteria</taxon>
        <taxon>Bacillati</taxon>
        <taxon>Bacillota</taxon>
        <taxon>Bacilli</taxon>
        <taxon>Lactobacillales</taxon>
        <taxon>Enterococcaceae</taxon>
        <taxon>Vagococcus</taxon>
    </lineage>
</organism>
<gene>
    <name evidence="7" type="ORF">CBF30_09770</name>
</gene>
<keyword evidence="3 6" id="KW-0812">Transmembrane</keyword>
<dbReference type="GO" id="GO:0005886">
    <property type="term" value="C:plasma membrane"/>
    <property type="evidence" value="ECO:0007669"/>
    <property type="project" value="UniProtKB-ARBA"/>
</dbReference>
<dbReference type="PANTHER" id="PTHR34857">
    <property type="entry name" value="SLL0384 PROTEIN"/>
    <property type="match status" value="1"/>
</dbReference>
<keyword evidence="2" id="KW-1003">Cell membrane</keyword>
<name>A0A430AFK7_9ENTE</name>
<evidence type="ECO:0000256" key="5">
    <source>
        <dbReference type="ARBA" id="ARBA00023136"/>
    </source>
</evidence>
<evidence type="ECO:0000256" key="1">
    <source>
        <dbReference type="ARBA" id="ARBA00004141"/>
    </source>
</evidence>
<feature type="transmembrane region" description="Helical" evidence="6">
    <location>
        <begin position="79"/>
        <end position="102"/>
    </location>
</feature>
<dbReference type="InterPro" id="IPR003339">
    <property type="entry name" value="ABC/ECF_trnsptr_transmembrane"/>
</dbReference>
<dbReference type="OrthoDB" id="3730291at2"/>
<feature type="transmembrane region" description="Helical" evidence="6">
    <location>
        <begin position="212"/>
        <end position="233"/>
    </location>
</feature>
<accession>A0A430AFK7</accession>
<dbReference type="AlphaFoldDB" id="A0A430AFK7"/>
<evidence type="ECO:0000256" key="2">
    <source>
        <dbReference type="ARBA" id="ARBA00022475"/>
    </source>
</evidence>
<evidence type="ECO:0000256" key="3">
    <source>
        <dbReference type="ARBA" id="ARBA00022692"/>
    </source>
</evidence>
<evidence type="ECO:0000256" key="6">
    <source>
        <dbReference type="SAM" id="Phobius"/>
    </source>
</evidence>
<dbReference type="EMBL" id="NGJZ01000003">
    <property type="protein sequence ID" value="RSU06527.1"/>
    <property type="molecule type" value="Genomic_DNA"/>
</dbReference>
<feature type="transmembrane region" description="Helical" evidence="6">
    <location>
        <begin position="53"/>
        <end position="72"/>
    </location>
</feature>
<dbReference type="RefSeq" id="WP_126825980.1">
    <property type="nucleotide sequence ID" value="NZ_JBHLWU010000001.1"/>
</dbReference>